<dbReference type="EMBL" id="CP011310">
    <property type="protein sequence ID" value="AKQ42254.1"/>
    <property type="molecule type" value="Genomic_DNA"/>
</dbReference>
<keyword evidence="1" id="KW-0812">Transmembrane</keyword>
<keyword evidence="3" id="KW-1185">Reference proteome</keyword>
<evidence type="ECO:0000313" key="2">
    <source>
        <dbReference type="EMBL" id="AKQ42254.1"/>
    </source>
</evidence>
<proteinExistence type="predicted"/>
<name>A0A0H4VGQ3_9SPHN</name>
<feature type="transmembrane region" description="Helical" evidence="1">
    <location>
        <begin position="52"/>
        <end position="73"/>
    </location>
</feature>
<dbReference type="AlphaFoldDB" id="A0A0H4VGQ3"/>
<dbReference type="PATRIC" id="fig|1648404.4.peg.2046"/>
<dbReference type="KEGG" id="ery:CP97_09820"/>
<feature type="transmembrane region" description="Helical" evidence="1">
    <location>
        <begin position="20"/>
        <end position="40"/>
    </location>
</feature>
<evidence type="ECO:0000313" key="3">
    <source>
        <dbReference type="Proteomes" id="UP000059113"/>
    </source>
</evidence>
<evidence type="ECO:0000256" key="1">
    <source>
        <dbReference type="SAM" id="Phobius"/>
    </source>
</evidence>
<accession>A0A0H4VGQ3</accession>
<keyword evidence="1" id="KW-0472">Membrane</keyword>
<feature type="transmembrane region" description="Helical" evidence="1">
    <location>
        <begin position="117"/>
        <end position="133"/>
    </location>
</feature>
<protein>
    <submittedName>
        <fullName evidence="2">Uncharacterized protein</fullName>
    </submittedName>
</protein>
<gene>
    <name evidence="2" type="ORF">CP97_09820</name>
</gene>
<feature type="transmembrane region" description="Helical" evidence="1">
    <location>
        <begin position="85"/>
        <end position="105"/>
    </location>
</feature>
<dbReference type="Proteomes" id="UP000059113">
    <property type="component" value="Chromosome"/>
</dbReference>
<sequence length="139" mass="15680">MNDSAMTGEARLKARRNRLWAFSGMGFLIAIIVGLATGFAGDLYEDGSLPAWSIYAIWALVVAAFTWFTISYFRRVDELDLMDNMWATLIAFYFYVVAMPSWYMFDIIGLAGTPQDKVIYLATLAVMFIAYGARKLGLR</sequence>
<keyword evidence="1" id="KW-1133">Transmembrane helix</keyword>
<reference evidence="3" key="2">
    <citation type="submission" date="2015-04" db="EMBL/GenBank/DDBJ databases">
        <title>The complete genome sequence of Erythrobacter sp. s21-N3.</title>
        <authorList>
            <person name="Zhuang L."/>
            <person name="Liu Y."/>
            <person name="Shao Z."/>
        </authorList>
    </citation>
    <scope>NUCLEOTIDE SEQUENCE [LARGE SCALE GENOMIC DNA]</scope>
    <source>
        <strain evidence="3">s21-N3</strain>
    </source>
</reference>
<organism evidence="2 3">
    <name type="scientific">Aurantiacibacter atlanticus</name>
    <dbReference type="NCBI Taxonomy" id="1648404"/>
    <lineage>
        <taxon>Bacteria</taxon>
        <taxon>Pseudomonadati</taxon>
        <taxon>Pseudomonadota</taxon>
        <taxon>Alphaproteobacteria</taxon>
        <taxon>Sphingomonadales</taxon>
        <taxon>Erythrobacteraceae</taxon>
        <taxon>Aurantiacibacter</taxon>
    </lineage>
</organism>
<dbReference type="STRING" id="1648404.CP97_09820"/>
<reference evidence="2 3" key="1">
    <citation type="journal article" date="2015" name="Int. J. Syst. Evol. Microbiol.">
        <title>Erythrobacter atlanticus sp. nov., a bacterium from ocean sediment able to degrade polycyclic aromatic hydrocarbons.</title>
        <authorList>
            <person name="Zhuang L."/>
            <person name="Liu Y."/>
            <person name="Wang L."/>
            <person name="Wang W."/>
            <person name="Shao Z."/>
        </authorList>
    </citation>
    <scope>NUCLEOTIDE SEQUENCE [LARGE SCALE GENOMIC DNA]</scope>
    <source>
        <strain evidence="3">s21-N3</strain>
    </source>
</reference>